<dbReference type="EMBL" id="AUWU02000007">
    <property type="protein sequence ID" value="KAH0570779.1"/>
    <property type="molecule type" value="Genomic_DNA"/>
</dbReference>
<organism evidence="3">
    <name type="scientific">Spironucleus salmonicida</name>
    <dbReference type="NCBI Taxonomy" id="348837"/>
    <lineage>
        <taxon>Eukaryota</taxon>
        <taxon>Metamonada</taxon>
        <taxon>Diplomonadida</taxon>
        <taxon>Hexamitidae</taxon>
        <taxon>Hexamitinae</taxon>
        <taxon>Spironucleus</taxon>
    </lineage>
</organism>
<sequence length="508" mass="59402">MQRLSVAASHRPRTHSTHISIEEQSDLVNILQSQLQSQQKQLDKLRTAFERLDQKNAILDVENFQLRADLNRKTLIVEEQAGSLYQLKRRNAALLDKLQKIQVYQEKQGIYSRNIPAEHASLNYNHLKQENINLQTQVKRLQAQIKKQPPTNKVARIISEQLLHQTLEENQPETILTETCVKNVLHNILAAPDTYPVETASWHNPMLKPNPQALSICLGANTIKFIRNCAKLSSKEVKIQNQLLININKEMKQQLKLQMVNSAQSTYKCLSQMCLLSQFILFDHDNLIRIVDQIIDDIYDHSSEWYIFNSIQNELRDLLKALTCGYRQRFSKSEFAKQLEFYKHREEANLNKQNIENFAFGTYQAIIKFLLSCYHEHPEVVLAVLRNVIMENMNSEYISNIFKDIHEQSFVISSLKISYIELFVADNPQFINFTILYGVFASLQLMNDWEFYLFDRLYDKKNKYWQKYDTYMDLEDVADIADDDEIEVFWPSWSNSGNVIINAGILLK</sequence>
<gene>
    <name evidence="2" type="ORF">SS50377_11816</name>
    <name evidence="3" type="ORF">SS50377_11817</name>
    <name evidence="4" type="ORF">SS50377_27067</name>
    <name evidence="5" type="ORF">SS50377_27068</name>
</gene>
<dbReference type="EMBL" id="KI546008">
    <property type="protein sequence ID" value="EST48050.1"/>
    <property type="molecule type" value="Genomic_DNA"/>
</dbReference>
<dbReference type="VEuPathDB" id="GiardiaDB:SS50377_27067"/>
<keyword evidence="6" id="KW-1185">Reference proteome</keyword>
<keyword evidence="1" id="KW-0175">Coiled coil</keyword>
<name>V6LWG6_9EUKA</name>
<feature type="coiled-coil region" evidence="1">
    <location>
        <begin position="117"/>
        <end position="144"/>
    </location>
</feature>
<dbReference type="EMBL" id="KI546008">
    <property type="protein sequence ID" value="EST48051.1"/>
    <property type="molecule type" value="Genomic_DNA"/>
</dbReference>
<feature type="coiled-coil region" evidence="1">
    <location>
        <begin position="21"/>
        <end position="55"/>
    </location>
</feature>
<reference evidence="3 4" key="1">
    <citation type="journal article" date="2014" name="PLoS Genet.">
        <title>The Genome of Spironucleus salmonicida Highlights a Fish Pathogen Adapted to Fluctuating Environments.</title>
        <authorList>
            <person name="Xu F."/>
            <person name="Jerlstrom-Hultqvist J."/>
            <person name="Einarsson E."/>
            <person name="Astvaldsson A."/>
            <person name="Svard S.G."/>
            <person name="Andersson J.O."/>
        </authorList>
    </citation>
    <scope>NUCLEOTIDE SEQUENCE</scope>
    <source>
        <strain evidence="4">ATCC 50377</strain>
    </source>
</reference>
<dbReference type="EMBL" id="AUWU02000007">
    <property type="protein sequence ID" value="KAH0570778.1"/>
    <property type="molecule type" value="Genomic_DNA"/>
</dbReference>
<accession>V6LWG6</accession>
<protein>
    <submittedName>
        <fullName evidence="3">Uncharacterized protein</fullName>
    </submittedName>
</protein>
<evidence type="ECO:0000256" key="1">
    <source>
        <dbReference type="SAM" id="Coils"/>
    </source>
</evidence>
<reference evidence="4" key="2">
    <citation type="submission" date="2020-12" db="EMBL/GenBank/DDBJ databases">
        <title>New Spironucleus salmonicida genome in near-complete chromosomes.</title>
        <authorList>
            <person name="Xu F."/>
            <person name="Kurt Z."/>
            <person name="Jimenez-Gonzalez A."/>
            <person name="Astvaldsson A."/>
            <person name="Andersson J.O."/>
            <person name="Svard S.G."/>
        </authorList>
    </citation>
    <scope>NUCLEOTIDE SEQUENCE</scope>
    <source>
        <strain evidence="4">ATCC 50377</strain>
    </source>
</reference>
<evidence type="ECO:0000313" key="2">
    <source>
        <dbReference type="EMBL" id="EST48050.1"/>
    </source>
</evidence>
<evidence type="ECO:0000313" key="6">
    <source>
        <dbReference type="Proteomes" id="UP000018208"/>
    </source>
</evidence>
<evidence type="ECO:0000313" key="5">
    <source>
        <dbReference type="EMBL" id="KAH0570779.1"/>
    </source>
</evidence>
<evidence type="ECO:0000313" key="4">
    <source>
        <dbReference type="EMBL" id="KAH0570778.1"/>
    </source>
</evidence>
<dbReference type="VEuPathDB" id="GiardiaDB:SS50377_27068"/>
<proteinExistence type="predicted"/>
<dbReference type="AlphaFoldDB" id="V6LWG6"/>
<dbReference type="Proteomes" id="UP000018208">
    <property type="component" value="Unassembled WGS sequence"/>
</dbReference>
<evidence type="ECO:0000313" key="3">
    <source>
        <dbReference type="EMBL" id="EST48051.1"/>
    </source>
</evidence>